<keyword evidence="3" id="KW-1185">Reference proteome</keyword>
<keyword evidence="1" id="KW-0812">Transmembrane</keyword>
<protein>
    <submittedName>
        <fullName evidence="2">Uncharacterized protein</fullName>
    </submittedName>
</protein>
<dbReference type="EMBL" id="JBHMEI010000006">
    <property type="protein sequence ID" value="MFB9201960.1"/>
    <property type="molecule type" value="Genomic_DNA"/>
</dbReference>
<evidence type="ECO:0000313" key="2">
    <source>
        <dbReference type="EMBL" id="MFB9201960.1"/>
    </source>
</evidence>
<keyword evidence="1" id="KW-1133">Transmembrane helix</keyword>
<name>A0ABV5IBP8_9ACTN</name>
<accession>A0ABV5IBP8</accession>
<feature type="transmembrane region" description="Helical" evidence="1">
    <location>
        <begin position="28"/>
        <end position="49"/>
    </location>
</feature>
<keyword evidence="1" id="KW-0472">Membrane</keyword>
<gene>
    <name evidence="2" type="ORF">ACFFV7_12230</name>
</gene>
<sequence length="343" mass="35919">MSLRALLIAVILLASGIAVVQTLNLSTTVRAVLSVAAALLAAMTLFLLVKNLRKNRIGRTDTDVASSGNAGAAQSTVGAVNSSGLTLGVVAIGVASFAATNVLGPIVNRYFPEFGVYVDDLLDSSALDIEYQWPIMSDCDVRTAVAMQAGGRSLGSYSFTFREDPRVTVASAGGMAWDAGGIVLSFSAKKNRNVVVHSISPIILGVEDKPRVAWVLQKSKGCGGGDDSPYLLLDLKHSKLLIVKGKKKFDSSAASGPKIRDFPVSMEKSITVPLVVEACSGLYRWMLKVEYSVDGVRTEQTIGSEKKPLLAAGGIAGVPIYDIVPAKSGVGRTVEATGGNCGR</sequence>
<comment type="caution">
    <text evidence="2">The sequence shown here is derived from an EMBL/GenBank/DDBJ whole genome shotgun (WGS) entry which is preliminary data.</text>
</comment>
<proteinExistence type="predicted"/>
<evidence type="ECO:0000256" key="1">
    <source>
        <dbReference type="SAM" id="Phobius"/>
    </source>
</evidence>
<reference evidence="2 3" key="1">
    <citation type="submission" date="2024-09" db="EMBL/GenBank/DDBJ databases">
        <authorList>
            <person name="Sun Q."/>
            <person name="Mori K."/>
        </authorList>
    </citation>
    <scope>NUCLEOTIDE SEQUENCE [LARGE SCALE GENOMIC DNA]</scope>
    <source>
        <strain evidence="2 3">CCM 3426</strain>
    </source>
</reference>
<dbReference type="RefSeq" id="WP_189647231.1">
    <property type="nucleotide sequence ID" value="NZ_BMRC01000004.1"/>
</dbReference>
<organism evidence="2 3">
    <name type="scientific">Nonomuraea spiralis</name>
    <dbReference type="NCBI Taxonomy" id="46182"/>
    <lineage>
        <taxon>Bacteria</taxon>
        <taxon>Bacillati</taxon>
        <taxon>Actinomycetota</taxon>
        <taxon>Actinomycetes</taxon>
        <taxon>Streptosporangiales</taxon>
        <taxon>Streptosporangiaceae</taxon>
        <taxon>Nonomuraea</taxon>
    </lineage>
</organism>
<dbReference type="Proteomes" id="UP001589647">
    <property type="component" value="Unassembled WGS sequence"/>
</dbReference>
<evidence type="ECO:0000313" key="3">
    <source>
        <dbReference type="Proteomes" id="UP001589647"/>
    </source>
</evidence>